<dbReference type="InterPro" id="IPR050300">
    <property type="entry name" value="GDXG_lipolytic_enzyme"/>
</dbReference>
<dbReference type="Proteomes" id="UP000015241">
    <property type="component" value="Unassembled WGS sequence"/>
</dbReference>
<dbReference type="PANTHER" id="PTHR48081:SF33">
    <property type="entry name" value="KYNURENINE FORMAMIDASE"/>
    <property type="match status" value="1"/>
</dbReference>
<dbReference type="GO" id="GO:0016787">
    <property type="term" value="F:hydrolase activity"/>
    <property type="evidence" value="ECO:0007669"/>
    <property type="project" value="UniProtKB-KW"/>
</dbReference>
<sequence>MYLASGSIKPIPWIDLQFVRQSPVQDAFLPELEKHRTEIEGVKSRAFKYGVTDRHVLDIYYPPAEALPPSGKTPVLFFIYGGESFEGDRGLSHPYGLVYANTGAYLAKRGILTVIADYRLVPGAKFPEPVEDVRDAVAWTHVHAGEVLAGTGIQAGFDNVFLMSHSAGSCHTTTLLLHPTLLPSHLRARIRGVILQGGAYTFKRDDSTSPDAPLLQLYGSWDAVEASMPATLLERAPADILKSFPDAIVTVFVSEREIGGFAEDSRRFAATFEMVLGRRVPVVVMKNQNHNHLSPHRTLWTGAGEEYLVGRGRDEVDQREGRTNATDHIFNLN</sequence>
<name>S8FVJ3_FOMSC</name>
<keyword evidence="1" id="KW-0378">Hydrolase</keyword>
<dbReference type="Pfam" id="PF20434">
    <property type="entry name" value="BD-FAE"/>
    <property type="match status" value="1"/>
</dbReference>
<gene>
    <name evidence="3" type="ORF">FOMPIDRAFT_1047945</name>
</gene>
<organism evidence="3 4">
    <name type="scientific">Fomitopsis schrenkii</name>
    <name type="common">Brown rot fungus</name>
    <dbReference type="NCBI Taxonomy" id="2126942"/>
    <lineage>
        <taxon>Eukaryota</taxon>
        <taxon>Fungi</taxon>
        <taxon>Dikarya</taxon>
        <taxon>Basidiomycota</taxon>
        <taxon>Agaricomycotina</taxon>
        <taxon>Agaricomycetes</taxon>
        <taxon>Polyporales</taxon>
        <taxon>Fomitopsis</taxon>
    </lineage>
</organism>
<dbReference type="Gene3D" id="3.40.50.1820">
    <property type="entry name" value="alpha/beta hydrolase"/>
    <property type="match status" value="1"/>
</dbReference>
<keyword evidence="4" id="KW-1185">Reference proteome</keyword>
<accession>S8FVJ3</accession>
<dbReference type="PANTHER" id="PTHR48081">
    <property type="entry name" value="AB HYDROLASE SUPERFAMILY PROTEIN C4A8.06C"/>
    <property type="match status" value="1"/>
</dbReference>
<dbReference type="InterPro" id="IPR049492">
    <property type="entry name" value="BD-FAE-like_dom"/>
</dbReference>
<evidence type="ECO:0000313" key="3">
    <source>
        <dbReference type="EMBL" id="EPT02240.1"/>
    </source>
</evidence>
<dbReference type="STRING" id="743788.S8FVJ3"/>
<protein>
    <recommendedName>
        <fullName evidence="2">BD-FAE-like domain-containing protein</fullName>
    </recommendedName>
</protein>
<dbReference type="InParanoid" id="S8FVJ3"/>
<dbReference type="EMBL" id="KE504136">
    <property type="protein sequence ID" value="EPT02240.1"/>
    <property type="molecule type" value="Genomic_DNA"/>
</dbReference>
<evidence type="ECO:0000313" key="4">
    <source>
        <dbReference type="Proteomes" id="UP000015241"/>
    </source>
</evidence>
<feature type="domain" description="BD-FAE-like" evidence="2">
    <location>
        <begin position="57"/>
        <end position="168"/>
    </location>
</feature>
<dbReference type="OrthoDB" id="433474at2759"/>
<dbReference type="InterPro" id="IPR029058">
    <property type="entry name" value="AB_hydrolase_fold"/>
</dbReference>
<dbReference type="SUPFAM" id="SSF53474">
    <property type="entry name" value="alpha/beta-Hydrolases"/>
    <property type="match status" value="1"/>
</dbReference>
<evidence type="ECO:0000259" key="2">
    <source>
        <dbReference type="Pfam" id="PF20434"/>
    </source>
</evidence>
<dbReference type="AlphaFoldDB" id="S8FVJ3"/>
<reference evidence="3 4" key="1">
    <citation type="journal article" date="2012" name="Science">
        <title>The Paleozoic origin of enzymatic lignin decomposition reconstructed from 31 fungal genomes.</title>
        <authorList>
            <person name="Floudas D."/>
            <person name="Binder M."/>
            <person name="Riley R."/>
            <person name="Barry K."/>
            <person name="Blanchette R.A."/>
            <person name="Henrissat B."/>
            <person name="Martinez A.T."/>
            <person name="Otillar R."/>
            <person name="Spatafora J.W."/>
            <person name="Yadav J.S."/>
            <person name="Aerts A."/>
            <person name="Benoit I."/>
            <person name="Boyd A."/>
            <person name="Carlson A."/>
            <person name="Copeland A."/>
            <person name="Coutinho P.M."/>
            <person name="de Vries R.P."/>
            <person name="Ferreira P."/>
            <person name="Findley K."/>
            <person name="Foster B."/>
            <person name="Gaskell J."/>
            <person name="Glotzer D."/>
            <person name="Gorecki P."/>
            <person name="Heitman J."/>
            <person name="Hesse C."/>
            <person name="Hori C."/>
            <person name="Igarashi K."/>
            <person name="Jurgens J.A."/>
            <person name="Kallen N."/>
            <person name="Kersten P."/>
            <person name="Kohler A."/>
            <person name="Kuees U."/>
            <person name="Kumar T.K.A."/>
            <person name="Kuo A."/>
            <person name="LaButti K."/>
            <person name="Larrondo L.F."/>
            <person name="Lindquist E."/>
            <person name="Ling A."/>
            <person name="Lombard V."/>
            <person name="Lucas S."/>
            <person name="Lundell T."/>
            <person name="Martin R."/>
            <person name="McLaughlin D.J."/>
            <person name="Morgenstern I."/>
            <person name="Morin E."/>
            <person name="Murat C."/>
            <person name="Nagy L.G."/>
            <person name="Nolan M."/>
            <person name="Ohm R.A."/>
            <person name="Patyshakuliyeva A."/>
            <person name="Rokas A."/>
            <person name="Ruiz-Duenas F.J."/>
            <person name="Sabat G."/>
            <person name="Salamov A."/>
            <person name="Samejima M."/>
            <person name="Schmutz J."/>
            <person name="Slot J.C."/>
            <person name="St John F."/>
            <person name="Stenlid J."/>
            <person name="Sun H."/>
            <person name="Sun S."/>
            <person name="Syed K."/>
            <person name="Tsang A."/>
            <person name="Wiebenga A."/>
            <person name="Young D."/>
            <person name="Pisabarro A."/>
            <person name="Eastwood D.C."/>
            <person name="Martin F."/>
            <person name="Cullen D."/>
            <person name="Grigoriev I.V."/>
            <person name="Hibbett D.S."/>
        </authorList>
    </citation>
    <scope>NUCLEOTIDE SEQUENCE</scope>
    <source>
        <strain evidence="4">FP-58527</strain>
    </source>
</reference>
<dbReference type="eggNOG" id="ENOG502SNME">
    <property type="taxonomic scope" value="Eukaryota"/>
</dbReference>
<evidence type="ECO:0000256" key="1">
    <source>
        <dbReference type="ARBA" id="ARBA00022801"/>
    </source>
</evidence>
<dbReference type="HOGENOM" id="CLU_012494_8_1_1"/>
<proteinExistence type="predicted"/>